<name>A0A4Q1RHZ6_9FIRM</name>
<dbReference type="FunFam" id="3.40.50.2300:FF:000001">
    <property type="entry name" value="DNA-binding response regulator PhoB"/>
    <property type="match status" value="1"/>
</dbReference>
<dbReference type="GO" id="GO:0000156">
    <property type="term" value="F:phosphorelay response regulator activity"/>
    <property type="evidence" value="ECO:0007669"/>
    <property type="project" value="TreeGrafter"/>
</dbReference>
<dbReference type="GO" id="GO:0032993">
    <property type="term" value="C:protein-DNA complex"/>
    <property type="evidence" value="ECO:0007669"/>
    <property type="project" value="TreeGrafter"/>
</dbReference>
<dbReference type="GO" id="GO:0005829">
    <property type="term" value="C:cytosol"/>
    <property type="evidence" value="ECO:0007669"/>
    <property type="project" value="TreeGrafter"/>
</dbReference>
<gene>
    <name evidence="12" type="ORF">ETP43_08845</name>
</gene>
<comment type="caution">
    <text evidence="12">The sequence shown here is derived from an EMBL/GenBank/DDBJ whole genome shotgun (WGS) entry which is preliminary data.</text>
</comment>
<dbReference type="InterPro" id="IPR036388">
    <property type="entry name" value="WH-like_DNA-bd_sf"/>
</dbReference>
<dbReference type="PROSITE" id="PS50110">
    <property type="entry name" value="RESPONSE_REGULATORY"/>
    <property type="match status" value="1"/>
</dbReference>
<feature type="domain" description="OmpR/PhoB-type" evidence="11">
    <location>
        <begin position="135"/>
        <end position="234"/>
    </location>
</feature>
<comment type="function">
    <text evidence="7">May play the central regulatory role in sporulation. It may be an element of the effector pathway responsible for the activation of sporulation genes in response to nutritional stress. Spo0A may act in concert with spo0H (a sigma factor) to control the expression of some genes that are critical to the sporulation process.</text>
</comment>
<dbReference type="SMART" id="SM00448">
    <property type="entry name" value="REC"/>
    <property type="match status" value="1"/>
</dbReference>
<feature type="DNA-binding region" description="OmpR/PhoB-type" evidence="9">
    <location>
        <begin position="135"/>
        <end position="234"/>
    </location>
</feature>
<dbReference type="GO" id="GO:0000976">
    <property type="term" value="F:transcription cis-regulatory region binding"/>
    <property type="evidence" value="ECO:0007669"/>
    <property type="project" value="TreeGrafter"/>
</dbReference>
<protein>
    <recommendedName>
        <fullName evidence="1">Stage 0 sporulation protein A homolog</fullName>
    </recommendedName>
</protein>
<accession>A0A4Q1RHZ6</accession>
<evidence type="ECO:0000259" key="10">
    <source>
        <dbReference type="PROSITE" id="PS50110"/>
    </source>
</evidence>
<keyword evidence="2 8" id="KW-0597">Phosphoprotein</keyword>
<dbReference type="InterPro" id="IPR001789">
    <property type="entry name" value="Sig_transdc_resp-reg_receiver"/>
</dbReference>
<dbReference type="Pfam" id="PF00072">
    <property type="entry name" value="Response_reg"/>
    <property type="match status" value="1"/>
</dbReference>
<dbReference type="OrthoDB" id="9790442at2"/>
<keyword evidence="3" id="KW-0902">Two-component regulatory system</keyword>
<dbReference type="PANTHER" id="PTHR48111:SF2">
    <property type="entry name" value="RESPONSE REGULATOR SAER"/>
    <property type="match status" value="1"/>
</dbReference>
<keyword evidence="4" id="KW-0805">Transcription regulation</keyword>
<evidence type="ECO:0000256" key="2">
    <source>
        <dbReference type="ARBA" id="ARBA00022553"/>
    </source>
</evidence>
<dbReference type="InterPro" id="IPR011006">
    <property type="entry name" value="CheY-like_superfamily"/>
</dbReference>
<evidence type="ECO:0000256" key="9">
    <source>
        <dbReference type="PROSITE-ProRule" id="PRU01091"/>
    </source>
</evidence>
<evidence type="ECO:0000259" key="11">
    <source>
        <dbReference type="PROSITE" id="PS51755"/>
    </source>
</evidence>
<evidence type="ECO:0000256" key="5">
    <source>
        <dbReference type="ARBA" id="ARBA00023125"/>
    </source>
</evidence>
<evidence type="ECO:0000256" key="7">
    <source>
        <dbReference type="ARBA" id="ARBA00024867"/>
    </source>
</evidence>
<dbReference type="Proteomes" id="UP000290106">
    <property type="component" value="Unassembled WGS sequence"/>
</dbReference>
<dbReference type="SUPFAM" id="SSF52172">
    <property type="entry name" value="CheY-like"/>
    <property type="match status" value="1"/>
</dbReference>
<dbReference type="InterPro" id="IPR039420">
    <property type="entry name" value="WalR-like"/>
</dbReference>
<dbReference type="PANTHER" id="PTHR48111">
    <property type="entry name" value="REGULATOR OF RPOS"/>
    <property type="match status" value="1"/>
</dbReference>
<dbReference type="GO" id="GO:0006355">
    <property type="term" value="P:regulation of DNA-templated transcription"/>
    <property type="evidence" value="ECO:0007669"/>
    <property type="project" value="InterPro"/>
</dbReference>
<dbReference type="Gene3D" id="6.10.250.690">
    <property type="match status" value="1"/>
</dbReference>
<evidence type="ECO:0000256" key="3">
    <source>
        <dbReference type="ARBA" id="ARBA00023012"/>
    </source>
</evidence>
<dbReference type="FunFam" id="1.10.10.10:FF:000018">
    <property type="entry name" value="DNA-binding response regulator ResD"/>
    <property type="match status" value="1"/>
</dbReference>
<evidence type="ECO:0000313" key="12">
    <source>
        <dbReference type="EMBL" id="RXS75314.1"/>
    </source>
</evidence>
<feature type="domain" description="Response regulatory" evidence="10">
    <location>
        <begin position="5"/>
        <end position="118"/>
    </location>
</feature>
<keyword evidence="13" id="KW-1185">Reference proteome</keyword>
<dbReference type="PROSITE" id="PS51755">
    <property type="entry name" value="OMPR_PHOB"/>
    <property type="match status" value="1"/>
</dbReference>
<proteinExistence type="predicted"/>
<feature type="modified residue" description="4-aspartylphosphate" evidence="8">
    <location>
        <position position="54"/>
    </location>
</feature>
<evidence type="ECO:0000256" key="8">
    <source>
        <dbReference type="PROSITE-ProRule" id="PRU00169"/>
    </source>
</evidence>
<evidence type="ECO:0000256" key="4">
    <source>
        <dbReference type="ARBA" id="ARBA00023015"/>
    </source>
</evidence>
<evidence type="ECO:0000256" key="6">
    <source>
        <dbReference type="ARBA" id="ARBA00023163"/>
    </source>
</evidence>
<dbReference type="InterPro" id="IPR001867">
    <property type="entry name" value="OmpR/PhoB-type_DNA-bd"/>
</dbReference>
<dbReference type="InterPro" id="IPR016032">
    <property type="entry name" value="Sig_transdc_resp-reg_C-effctor"/>
</dbReference>
<dbReference type="RefSeq" id="WP_022399100.1">
    <property type="nucleotide sequence ID" value="NZ_DAWBJR010000004.1"/>
</dbReference>
<keyword evidence="5 9" id="KW-0238">DNA-binding</keyword>
<keyword evidence="6" id="KW-0804">Transcription</keyword>
<dbReference type="Gene3D" id="1.10.10.10">
    <property type="entry name" value="Winged helix-like DNA-binding domain superfamily/Winged helix DNA-binding domain"/>
    <property type="match status" value="1"/>
</dbReference>
<dbReference type="CDD" id="cd00383">
    <property type="entry name" value="trans_reg_C"/>
    <property type="match status" value="1"/>
</dbReference>
<dbReference type="EMBL" id="SDKC01000001">
    <property type="protein sequence ID" value="RXS75314.1"/>
    <property type="molecule type" value="Genomic_DNA"/>
</dbReference>
<evidence type="ECO:0000256" key="1">
    <source>
        <dbReference type="ARBA" id="ARBA00018672"/>
    </source>
</evidence>
<reference evidence="12 13" key="1">
    <citation type="submission" date="2019-01" db="EMBL/GenBank/DDBJ databases">
        <title>Blautia sp. nov. KGMB01111 isolated human feces.</title>
        <authorList>
            <person name="Park J.-E."/>
            <person name="Kim J.-S."/>
            <person name="Park S.-H."/>
        </authorList>
    </citation>
    <scope>NUCLEOTIDE SEQUENCE [LARGE SCALE GENOMIC DNA]</scope>
    <source>
        <strain evidence="12 13">KGMB01111</strain>
    </source>
</reference>
<evidence type="ECO:0000313" key="13">
    <source>
        <dbReference type="Proteomes" id="UP000290106"/>
    </source>
</evidence>
<dbReference type="AlphaFoldDB" id="A0A4Q1RHZ6"/>
<dbReference type="Pfam" id="PF00486">
    <property type="entry name" value="Trans_reg_C"/>
    <property type="match status" value="1"/>
</dbReference>
<dbReference type="SUPFAM" id="SSF46894">
    <property type="entry name" value="C-terminal effector domain of the bipartite response regulators"/>
    <property type="match status" value="1"/>
</dbReference>
<dbReference type="CDD" id="cd17574">
    <property type="entry name" value="REC_OmpR"/>
    <property type="match status" value="1"/>
</dbReference>
<dbReference type="SMART" id="SM00862">
    <property type="entry name" value="Trans_reg_C"/>
    <property type="match status" value="1"/>
</dbReference>
<sequence length="234" mass="27123">MKETRILVVDDEQEIADLLELYLISDGYQVVKSSDALEGLAIMEREKIDLVLLDIMMPKMDGLEMCRRIREKHNVPIIMVSAKTQELDKIVGLTTGADDYVTKPFNPLELMARVKSQLRRYRDLNPANEKKEEEDSTIRLNHVTIIKETHQVFVDGESVKLTPIEFDILYLLASHPGRVFSTDEIFEKVWNEKVYEANNTVMVHIRRLRGKMKDDTRTDKIITTVWGVGYKIEQ</sequence>
<organism evidence="12 13">
    <name type="scientific">Blautia faecicola</name>
    <dbReference type="NCBI Taxonomy" id="2509240"/>
    <lineage>
        <taxon>Bacteria</taxon>
        <taxon>Bacillati</taxon>
        <taxon>Bacillota</taxon>
        <taxon>Clostridia</taxon>
        <taxon>Lachnospirales</taxon>
        <taxon>Lachnospiraceae</taxon>
        <taxon>Blautia</taxon>
    </lineage>
</organism>
<dbReference type="Gene3D" id="3.40.50.2300">
    <property type="match status" value="1"/>
</dbReference>